<dbReference type="InterPro" id="IPR036047">
    <property type="entry name" value="F-box-like_dom_sf"/>
</dbReference>
<dbReference type="InterPro" id="IPR001810">
    <property type="entry name" value="F-box_dom"/>
</dbReference>
<dbReference type="SUPFAM" id="SSF81383">
    <property type="entry name" value="F-box domain"/>
    <property type="match status" value="1"/>
</dbReference>
<comment type="caution">
    <text evidence="2">The sequence shown here is derived from an EMBL/GenBank/DDBJ whole genome shotgun (WGS) entry which is preliminary data.</text>
</comment>
<dbReference type="PANTHER" id="PTHR31482:SF11">
    <property type="entry name" value="CYCLIN-LIKE F-BOX"/>
    <property type="match status" value="1"/>
</dbReference>
<dbReference type="SMART" id="SM00256">
    <property type="entry name" value="FBOX"/>
    <property type="match status" value="1"/>
</dbReference>
<dbReference type="AlphaFoldDB" id="A0AAN9I5R2"/>
<feature type="domain" description="F-box" evidence="1">
    <location>
        <begin position="53"/>
        <end position="99"/>
    </location>
</feature>
<proteinExistence type="predicted"/>
<protein>
    <recommendedName>
        <fullName evidence="1">F-box domain-containing protein</fullName>
    </recommendedName>
</protein>
<dbReference type="PROSITE" id="PS50181">
    <property type="entry name" value="FBOX"/>
    <property type="match status" value="1"/>
</dbReference>
<dbReference type="Pfam" id="PF00646">
    <property type="entry name" value="F-box"/>
    <property type="match status" value="1"/>
</dbReference>
<organism evidence="2 3">
    <name type="scientific">Crotalaria pallida</name>
    <name type="common">Smooth rattlebox</name>
    <name type="synonym">Crotalaria striata</name>
    <dbReference type="NCBI Taxonomy" id="3830"/>
    <lineage>
        <taxon>Eukaryota</taxon>
        <taxon>Viridiplantae</taxon>
        <taxon>Streptophyta</taxon>
        <taxon>Embryophyta</taxon>
        <taxon>Tracheophyta</taxon>
        <taxon>Spermatophyta</taxon>
        <taxon>Magnoliopsida</taxon>
        <taxon>eudicotyledons</taxon>
        <taxon>Gunneridae</taxon>
        <taxon>Pentapetalae</taxon>
        <taxon>rosids</taxon>
        <taxon>fabids</taxon>
        <taxon>Fabales</taxon>
        <taxon>Fabaceae</taxon>
        <taxon>Papilionoideae</taxon>
        <taxon>50 kb inversion clade</taxon>
        <taxon>genistoids sensu lato</taxon>
        <taxon>core genistoids</taxon>
        <taxon>Crotalarieae</taxon>
        <taxon>Crotalaria</taxon>
    </lineage>
</organism>
<reference evidence="2 3" key="1">
    <citation type="submission" date="2024-01" db="EMBL/GenBank/DDBJ databases">
        <title>The genomes of 5 underutilized Papilionoideae crops provide insights into root nodulation and disease resistanc.</title>
        <authorList>
            <person name="Yuan L."/>
        </authorList>
    </citation>
    <scope>NUCLEOTIDE SEQUENCE [LARGE SCALE GENOMIC DNA]</scope>
    <source>
        <strain evidence="2">ZHUSHIDOU_FW_LH</strain>
        <tissue evidence="2">Leaf</tissue>
    </source>
</reference>
<dbReference type="Gene3D" id="1.20.1280.50">
    <property type="match status" value="1"/>
</dbReference>
<keyword evidence="3" id="KW-1185">Reference proteome</keyword>
<dbReference type="PANTHER" id="PTHR31482">
    <property type="entry name" value="ESTS AU081301(E20138)"/>
    <property type="match status" value="1"/>
</dbReference>
<accession>A0AAN9I5R2</accession>
<dbReference type="EMBL" id="JAYWIO010000004">
    <property type="protein sequence ID" value="KAK7267067.1"/>
    <property type="molecule type" value="Genomic_DNA"/>
</dbReference>
<evidence type="ECO:0000313" key="2">
    <source>
        <dbReference type="EMBL" id="KAK7267067.1"/>
    </source>
</evidence>
<evidence type="ECO:0000259" key="1">
    <source>
        <dbReference type="PROSITE" id="PS50181"/>
    </source>
</evidence>
<name>A0AAN9I5R2_CROPI</name>
<evidence type="ECO:0000313" key="3">
    <source>
        <dbReference type="Proteomes" id="UP001372338"/>
    </source>
</evidence>
<sequence length="372" mass="42688">MFFSNTHTSLVDIKVGHLCQLSQGCDTFFFLLPMPSKKSASDMEENIEKGCNIASLLDLPESTLDFILKLLSPIELCSMSEVCTSLRDRSQSDHLWEEHMKRKWVKVVGDVAYKEWQWHVTAAKEGNFLNQRIDHYGSLGSFTGIWPTLYLGSYLEDCRILEGQRSNKFMMTLYLSLESGRFWFPAQVYKGLMIHHALVSYDTKSNTFQARHQTGGWRNLGTNIEWDMVRVPTVGTPPYALHVSDCLDNLKPGDHIEIQWKGTSTTPTYDWWYAVIGHLESCSENVLYCQCHHSGSLIVEFKQYPQGSYMRRIQLSRKNGEQGDNVGGYYGGIRKLHSEEEIETWQKLFPAHVQRAPILHYMPPVPAQLPIP</sequence>
<dbReference type="Proteomes" id="UP001372338">
    <property type="component" value="Unassembled WGS sequence"/>
</dbReference>
<gene>
    <name evidence="2" type="ORF">RIF29_19731</name>
</gene>